<evidence type="ECO:0000256" key="1">
    <source>
        <dbReference type="SAM" id="Phobius"/>
    </source>
</evidence>
<sequence>MVYVKVNCTSWSHKKMTVKFKLYSGACNCRHLSAHPSSQITKQLYKFLLSTMKDFLWVLLITAGVVFSIFFFITENPFDTTSFLSLEEKELVAWQRARMQLIPGRTHHLQAFKDMQKNSETLKNVNSHILIGAPPVEKSVISQVWEEGEVCEIARDRHCTLWDNGQAHQPLDQVIFK</sequence>
<dbReference type="EMBL" id="JACASF010000023">
    <property type="protein sequence ID" value="KAF6399882.1"/>
    <property type="molecule type" value="Genomic_DNA"/>
</dbReference>
<proteinExistence type="predicted"/>
<feature type="transmembrane region" description="Helical" evidence="1">
    <location>
        <begin position="55"/>
        <end position="73"/>
    </location>
</feature>
<evidence type="ECO:0000313" key="2">
    <source>
        <dbReference type="EMBL" id="KAF6399882.1"/>
    </source>
</evidence>
<keyword evidence="1" id="KW-0472">Membrane</keyword>
<reference evidence="2 3" key="1">
    <citation type="journal article" date="2020" name="Nature">
        <title>Six reference-quality genomes reveal evolution of bat adaptations.</title>
        <authorList>
            <person name="Jebb D."/>
            <person name="Huang Z."/>
            <person name="Pippel M."/>
            <person name="Hughes G.M."/>
            <person name="Lavrichenko K."/>
            <person name="Devanna P."/>
            <person name="Winkler S."/>
            <person name="Jermiin L.S."/>
            <person name="Skirmuntt E.C."/>
            <person name="Katzourakis A."/>
            <person name="Burkitt-Gray L."/>
            <person name="Ray D.A."/>
            <person name="Sullivan K.A.M."/>
            <person name="Roscito J.G."/>
            <person name="Kirilenko B.M."/>
            <person name="Davalos L.M."/>
            <person name="Corthals A.P."/>
            <person name="Power M.L."/>
            <person name="Jones G."/>
            <person name="Ransome R.D."/>
            <person name="Dechmann D.K.N."/>
            <person name="Locatelli A.G."/>
            <person name="Puechmaille S.J."/>
            <person name="Fedrigo O."/>
            <person name="Jarvis E.D."/>
            <person name="Hiller M."/>
            <person name="Vernes S.C."/>
            <person name="Myers E.W."/>
            <person name="Teeling E.C."/>
        </authorList>
    </citation>
    <scope>NUCLEOTIDE SEQUENCE [LARGE SCALE GENOMIC DNA]</scope>
    <source>
        <strain evidence="2">MMolMol1</strain>
        <tissue evidence="2">Muscle</tissue>
    </source>
</reference>
<organism evidence="2 3">
    <name type="scientific">Molossus molossus</name>
    <name type="common">Pallas' mastiff bat</name>
    <name type="synonym">Vespertilio molossus</name>
    <dbReference type="NCBI Taxonomy" id="27622"/>
    <lineage>
        <taxon>Eukaryota</taxon>
        <taxon>Metazoa</taxon>
        <taxon>Chordata</taxon>
        <taxon>Craniata</taxon>
        <taxon>Vertebrata</taxon>
        <taxon>Euteleostomi</taxon>
        <taxon>Mammalia</taxon>
        <taxon>Eutheria</taxon>
        <taxon>Laurasiatheria</taxon>
        <taxon>Chiroptera</taxon>
        <taxon>Yangochiroptera</taxon>
        <taxon>Molossidae</taxon>
        <taxon>Molossus</taxon>
    </lineage>
</organism>
<accession>A0A7J8BME0</accession>
<keyword evidence="1" id="KW-1133">Transmembrane helix</keyword>
<dbReference type="Proteomes" id="UP000550707">
    <property type="component" value="Unassembled WGS sequence"/>
</dbReference>
<comment type="caution">
    <text evidence="2">The sequence shown here is derived from an EMBL/GenBank/DDBJ whole genome shotgun (WGS) entry which is preliminary data.</text>
</comment>
<gene>
    <name evidence="2" type="ORF">HJG59_010146</name>
</gene>
<dbReference type="AlphaFoldDB" id="A0A7J8BME0"/>
<keyword evidence="1" id="KW-0812">Transmembrane</keyword>
<keyword evidence="3" id="KW-1185">Reference proteome</keyword>
<evidence type="ECO:0000313" key="3">
    <source>
        <dbReference type="Proteomes" id="UP000550707"/>
    </source>
</evidence>
<protein>
    <submittedName>
        <fullName evidence="2">Uncharacterized protein</fullName>
    </submittedName>
</protein>
<name>A0A7J8BME0_MOLMO</name>